<accession>A0ABD6FJD2</accession>
<reference evidence="1 2" key="1">
    <citation type="journal article" date="2021" name="BMC Genomics">
        <title>Genome-resolved metagenome and metatranscriptome analyses of thermophilic composting reveal key bacterial players and their metabolic interactions.</title>
        <authorList>
            <person name="Braga L.P.P."/>
            <person name="Pereira R.V."/>
            <person name="Martins L.F."/>
            <person name="Moura L.M.S."/>
            <person name="Sanchez F.B."/>
            <person name="Patane J.S.L."/>
            <person name="da Silva A.M."/>
            <person name="Setubal J.C."/>
        </authorList>
    </citation>
    <scope>NUCLEOTIDE SEQUENCE [LARGE SCALE GENOMIC DNA]</scope>
    <source>
        <strain evidence="1">ZC4RG45</strain>
    </source>
</reference>
<gene>
    <name evidence="1" type="ORF">DIU77_017480</name>
</gene>
<protein>
    <submittedName>
        <fullName evidence="1">Replication initiation protein</fullName>
    </submittedName>
</protein>
<evidence type="ECO:0000313" key="1">
    <source>
        <dbReference type="EMBL" id="MFO7194037.1"/>
    </source>
</evidence>
<name>A0ABD6FJD2_9PSEU</name>
<dbReference type="AlphaFoldDB" id="A0ABD6FJD2"/>
<evidence type="ECO:0000313" key="2">
    <source>
        <dbReference type="Proteomes" id="UP000249324"/>
    </source>
</evidence>
<dbReference type="Pfam" id="PF20199">
    <property type="entry name" value="RepSA"/>
    <property type="match status" value="1"/>
</dbReference>
<comment type="caution">
    <text evidence="1">The sequence shown here is derived from an EMBL/GenBank/DDBJ whole genome shotgun (WGS) entry which is preliminary data.</text>
</comment>
<dbReference type="Proteomes" id="UP000249324">
    <property type="component" value="Unassembled WGS sequence"/>
</dbReference>
<proteinExistence type="predicted"/>
<sequence length="451" mass="49978">MLTLDDHIAARVRRADYIHWRHQVESVGGCAKPIRLTGTHRLEHKSTGTPIYHAEGDVFVACGNRRESVCPTCADRYAADAFHLIRAGLAGGSKGIPTSVTDKPRAFVTLTAPSFGAVHNVRTSRRGRSMPCTGCGQYHHPANPIIGTPVDPHTYDYVGAVLWQAHAGQLWARFTQRLRRELAKAAGIRVREVGEYLRLSYGKVAEYQRRGLVHFHAVIRLDGPDGPADPTPGWATLDVLDAAIRAAAASVTITTHRPDGQALDLAWGEQVDIRRVNPTTVQRVEGPDGSISEAALAGYVAKYATKGTGKSEAADRPIRSQEDIDYLDVSDHHRRIIQTAWDLGSLDNYADLNLRRWAHMLGFRGHFLTKSRRYSVTFGQLRAARRTWRLATNLAAAELDPNDVLVINDWRFDGVGYTNEAERELAAAIATRIRQHRALKHRKDNDHAQAA</sequence>
<dbReference type="InterPro" id="IPR046828">
    <property type="entry name" value="RepSA"/>
</dbReference>
<dbReference type="EMBL" id="QGUI02000331">
    <property type="protein sequence ID" value="MFO7194037.1"/>
    <property type="molecule type" value="Genomic_DNA"/>
</dbReference>
<organism evidence="1 2">
    <name type="scientific">Thermocrispum agreste</name>
    <dbReference type="NCBI Taxonomy" id="37925"/>
    <lineage>
        <taxon>Bacteria</taxon>
        <taxon>Bacillati</taxon>
        <taxon>Actinomycetota</taxon>
        <taxon>Actinomycetes</taxon>
        <taxon>Pseudonocardiales</taxon>
        <taxon>Pseudonocardiaceae</taxon>
        <taxon>Thermocrispum</taxon>
    </lineage>
</organism>